<feature type="domain" description="Protein kinase" evidence="6">
    <location>
        <begin position="4"/>
        <end position="263"/>
    </location>
</feature>
<keyword evidence="4 7" id="KW-0418">Kinase</keyword>
<dbReference type="InterPro" id="IPR050205">
    <property type="entry name" value="CDPK_Ser/Thr_kinases"/>
</dbReference>
<dbReference type="InterPro" id="IPR002291">
    <property type="entry name" value="Phosph_kin_gamma"/>
</dbReference>
<evidence type="ECO:0000313" key="7">
    <source>
        <dbReference type="EMBL" id="OQR82906.1"/>
    </source>
</evidence>
<dbReference type="OrthoDB" id="541276at2759"/>
<dbReference type="Proteomes" id="UP000243579">
    <property type="component" value="Unassembled WGS sequence"/>
</dbReference>
<evidence type="ECO:0000256" key="5">
    <source>
        <dbReference type="ARBA" id="ARBA00022840"/>
    </source>
</evidence>
<keyword evidence="3" id="KW-0547">Nucleotide-binding</keyword>
<evidence type="ECO:0000256" key="3">
    <source>
        <dbReference type="ARBA" id="ARBA00022741"/>
    </source>
</evidence>
<evidence type="ECO:0000256" key="2">
    <source>
        <dbReference type="ARBA" id="ARBA00022679"/>
    </source>
</evidence>
<organism evidence="7 8">
    <name type="scientific">Achlya hypogyna</name>
    <name type="common">Oomycete</name>
    <name type="synonym">Protoachlya hypogyna</name>
    <dbReference type="NCBI Taxonomy" id="1202772"/>
    <lineage>
        <taxon>Eukaryota</taxon>
        <taxon>Sar</taxon>
        <taxon>Stramenopiles</taxon>
        <taxon>Oomycota</taxon>
        <taxon>Saprolegniomycetes</taxon>
        <taxon>Saprolegniales</taxon>
        <taxon>Achlyaceae</taxon>
        <taxon>Achlya</taxon>
    </lineage>
</organism>
<dbReference type="PROSITE" id="PS50011">
    <property type="entry name" value="PROTEIN_KINASE_DOM"/>
    <property type="match status" value="3"/>
</dbReference>
<dbReference type="STRING" id="1202772.A0A1V9YB25"/>
<dbReference type="InterPro" id="IPR011009">
    <property type="entry name" value="Kinase-like_dom_sf"/>
</dbReference>
<sequence length="965" mass="107551">MDEYIVGRALYEEAHGPVHKVLHRPRGRFFSMRIYDRDRMTFEDEIDLQHEVEVLRDLAHPHIFQVHALFTEADHYYVIGDLIEGGNVFDRLVDKESYSEREARDLIKTILETIAFVHDQGYMHRHLQPNVIKLASVHDDMNIKIADFTGAARTDNEHTDIVGSPDYVAPEIIANAATYSPYGPPVDIWAIGVMAYVFLCGYTPFYGQDQDELFADILRGDLTFYDDEWATISMSAKHCIAQMLVVDPTQRATAHELLQHPWMTDHKVASTPLRNAHEELRRLHLQRKFRAAVLTVTATVALQRACCAPAVVPRLVRQDSVIVPYVADSESPSAALLREYAISPVTLGEGKAMVAREAVEIATGQHYVVKFYEKELMTFDDEIDLNRQVDVLKRLDHLDVERLHHYYAESDHYCLMTDVAAGGDLFERIVAKDDGYSERDARALIQRLLSAVAHCHARGVVHRNIKPESILLRSTENDIDMVLTHFNLATVDDGNLTTVCGSFDYVAPEVIANLKRVKAYGPGVDIWSIGVLTYVLLSGYLPFFGSDQSSLFASIARGAFVFDSPYWDAVTDDAKGIIAAMLAVDPATRPSAAALLDHAWFKAEHVAATPLTAAKDELRRVLLKRKFRAVVRTVKAAMTLSRLVQSTSRPDSGFHAQYELDGRVGVDGHGTLHLGTTKDSGSPVHVVVYNPATLSEAAIAVVRDHVERLRRLDHPHTPKVLDVFKAEPDGLEYVVLEAILGDQLFDRIVEKDCYSEAEARALVRSLLDAVVHCHAAGVTHSNLKPETIVLTKPDDDAWLVLTNFGRPATRALDYVAPEALFRAVQASGDDKVFDEPPADVWSVGVITYVLLCGYLPFHGVNQFHLFKQIKRGKVVFDAPYWDAISPSAKAFICAALVVDPAQRATAETLRHHDWIAAAKVPTTSLHVNEELRRLQARRKLKGVLSAVKTSVSLSRLLCAKPVATA</sequence>
<dbReference type="Gene3D" id="3.30.200.20">
    <property type="entry name" value="Phosphorylase Kinase, domain 1"/>
    <property type="match status" value="2"/>
</dbReference>
<protein>
    <submittedName>
        <fullName evidence="7">Calcium/calmodulin dependent protein kinase</fullName>
    </submittedName>
</protein>
<dbReference type="CDD" id="cd05117">
    <property type="entry name" value="STKc_CAMK"/>
    <property type="match status" value="2"/>
</dbReference>
<keyword evidence="8" id="KW-1185">Reference proteome</keyword>
<proteinExistence type="predicted"/>
<comment type="caution">
    <text evidence="7">The sequence shown here is derived from an EMBL/GenBank/DDBJ whole genome shotgun (WGS) entry which is preliminary data.</text>
</comment>
<evidence type="ECO:0000259" key="6">
    <source>
        <dbReference type="PROSITE" id="PS50011"/>
    </source>
</evidence>
<name>A0A1V9YB25_ACHHY</name>
<evidence type="ECO:0000256" key="4">
    <source>
        <dbReference type="ARBA" id="ARBA00022777"/>
    </source>
</evidence>
<accession>A0A1V9YB25</accession>
<evidence type="ECO:0000256" key="1">
    <source>
        <dbReference type="ARBA" id="ARBA00022527"/>
    </source>
</evidence>
<keyword evidence="5" id="KW-0067">ATP-binding</keyword>
<dbReference type="SUPFAM" id="SSF56112">
    <property type="entry name" value="Protein kinase-like (PK-like)"/>
    <property type="match status" value="3"/>
</dbReference>
<dbReference type="Gene3D" id="1.10.510.10">
    <property type="entry name" value="Transferase(Phosphotransferase) domain 1"/>
    <property type="match status" value="3"/>
</dbReference>
<dbReference type="EMBL" id="JNBR01002409">
    <property type="protein sequence ID" value="OQR82906.1"/>
    <property type="molecule type" value="Genomic_DNA"/>
</dbReference>
<dbReference type="GO" id="GO:0005524">
    <property type="term" value="F:ATP binding"/>
    <property type="evidence" value="ECO:0007669"/>
    <property type="project" value="UniProtKB-KW"/>
</dbReference>
<feature type="domain" description="Protein kinase" evidence="6">
    <location>
        <begin position="341"/>
        <end position="601"/>
    </location>
</feature>
<feature type="domain" description="Protein kinase" evidence="6">
    <location>
        <begin position="658"/>
        <end position="915"/>
    </location>
</feature>
<dbReference type="PRINTS" id="PR01049">
    <property type="entry name" value="PHOSPHBKNASE"/>
</dbReference>
<reference evidence="7 8" key="1">
    <citation type="journal article" date="2014" name="Genome Biol. Evol.">
        <title>The secreted proteins of Achlya hypogyna and Thraustotheca clavata identify the ancestral oomycete secretome and reveal gene acquisitions by horizontal gene transfer.</title>
        <authorList>
            <person name="Misner I."/>
            <person name="Blouin N."/>
            <person name="Leonard G."/>
            <person name="Richards T.A."/>
            <person name="Lane C.E."/>
        </authorList>
    </citation>
    <scope>NUCLEOTIDE SEQUENCE [LARGE SCALE GENOMIC DNA]</scope>
    <source>
        <strain evidence="7 8">ATCC 48635</strain>
    </source>
</reference>
<keyword evidence="1" id="KW-0723">Serine/threonine-protein kinase</keyword>
<keyword evidence="2" id="KW-0808">Transferase</keyword>
<dbReference type="GO" id="GO:0005964">
    <property type="term" value="C:phosphorylase kinase complex"/>
    <property type="evidence" value="ECO:0007669"/>
    <property type="project" value="InterPro"/>
</dbReference>
<dbReference type="GO" id="GO:0005516">
    <property type="term" value="F:calmodulin binding"/>
    <property type="evidence" value="ECO:0007669"/>
    <property type="project" value="InterPro"/>
</dbReference>
<dbReference type="InterPro" id="IPR000719">
    <property type="entry name" value="Prot_kinase_dom"/>
</dbReference>
<dbReference type="FunFam" id="1.10.510.10:FF:000571">
    <property type="entry name" value="Maternal embryonic leucine zipper kinase"/>
    <property type="match status" value="3"/>
</dbReference>
<gene>
    <name evidence="7" type="ORF">ACHHYP_15352</name>
</gene>
<dbReference type="AlphaFoldDB" id="A0A1V9YB25"/>
<dbReference type="PANTHER" id="PTHR24349">
    <property type="entry name" value="SERINE/THREONINE-PROTEIN KINASE"/>
    <property type="match status" value="1"/>
</dbReference>
<dbReference type="GO" id="GO:0005977">
    <property type="term" value="P:glycogen metabolic process"/>
    <property type="evidence" value="ECO:0007669"/>
    <property type="project" value="InterPro"/>
</dbReference>
<dbReference type="GO" id="GO:0004689">
    <property type="term" value="F:phosphorylase kinase activity"/>
    <property type="evidence" value="ECO:0007669"/>
    <property type="project" value="InterPro"/>
</dbReference>
<evidence type="ECO:0000313" key="8">
    <source>
        <dbReference type="Proteomes" id="UP000243579"/>
    </source>
</evidence>
<dbReference type="Pfam" id="PF00069">
    <property type="entry name" value="Pkinase"/>
    <property type="match status" value="3"/>
</dbReference>